<evidence type="ECO:0000313" key="1">
    <source>
        <dbReference type="EMBL" id="CAD9776355.1"/>
    </source>
</evidence>
<dbReference type="EMBL" id="HBHP01033087">
    <property type="protein sequence ID" value="CAD9776355.1"/>
    <property type="molecule type" value="Transcribed_RNA"/>
</dbReference>
<sequence>MQWSMFCFLQGRESRIRSSLSCEHIPLSSNLFSPVNLFSDKSLNDRKLQNPFGGDDLLMGATGGGGGGGAQSYMRDTPALFDNSTSGIKSPTFPSLANIDSMFFKEFSAWEADCE</sequence>
<protein>
    <submittedName>
        <fullName evidence="1">Uncharacterized protein</fullName>
    </submittedName>
</protein>
<name>A0A7S2XH72_9EUKA</name>
<gene>
    <name evidence="1" type="ORF">LSP00402_LOCUS20360</name>
</gene>
<dbReference type="AlphaFoldDB" id="A0A7S2XH72"/>
<reference evidence="1" key="1">
    <citation type="submission" date="2021-01" db="EMBL/GenBank/DDBJ databases">
        <authorList>
            <person name="Corre E."/>
            <person name="Pelletier E."/>
            <person name="Niang G."/>
            <person name="Scheremetjew M."/>
            <person name="Finn R."/>
            <person name="Kale V."/>
            <person name="Holt S."/>
            <person name="Cochrane G."/>
            <person name="Meng A."/>
            <person name="Brown T."/>
            <person name="Cohen L."/>
        </authorList>
    </citation>
    <scope>NUCLEOTIDE SEQUENCE</scope>
    <source>
        <strain evidence="1">CCMP622</strain>
    </source>
</reference>
<proteinExistence type="predicted"/>
<organism evidence="1">
    <name type="scientific">Lotharella oceanica</name>
    <dbReference type="NCBI Taxonomy" id="641309"/>
    <lineage>
        <taxon>Eukaryota</taxon>
        <taxon>Sar</taxon>
        <taxon>Rhizaria</taxon>
        <taxon>Cercozoa</taxon>
        <taxon>Chlorarachniophyceae</taxon>
        <taxon>Lotharella</taxon>
    </lineage>
</organism>
<accession>A0A7S2XH72</accession>